<dbReference type="PROSITE" id="PS50921">
    <property type="entry name" value="ANTAR"/>
    <property type="match status" value="1"/>
</dbReference>
<dbReference type="EMBL" id="WKRD01000014">
    <property type="protein sequence ID" value="MSC58532.1"/>
    <property type="molecule type" value="Genomic_DNA"/>
</dbReference>
<dbReference type="EMBL" id="CZBV01000013">
    <property type="protein sequence ID" value="CUQ92044.1"/>
    <property type="molecule type" value="Genomic_DNA"/>
</dbReference>
<dbReference type="SUPFAM" id="SSF52172">
    <property type="entry name" value="CheY-like"/>
    <property type="match status" value="1"/>
</dbReference>
<dbReference type="Proteomes" id="UP000481964">
    <property type="component" value="Unassembled WGS sequence"/>
</dbReference>
<dbReference type="InterPro" id="IPR011006">
    <property type="entry name" value="CheY-like_superfamily"/>
</dbReference>
<evidence type="ECO:0000259" key="1">
    <source>
        <dbReference type="PROSITE" id="PS50921"/>
    </source>
</evidence>
<dbReference type="Pfam" id="PF03861">
    <property type="entry name" value="ANTAR"/>
    <property type="match status" value="1"/>
</dbReference>
<dbReference type="Gene3D" id="1.10.10.10">
    <property type="entry name" value="Winged helix-like DNA-binding domain superfamily/Winged helix DNA-binding domain"/>
    <property type="match status" value="1"/>
</dbReference>
<dbReference type="InterPro" id="IPR036388">
    <property type="entry name" value="WH-like_DNA-bd_sf"/>
</dbReference>
<protein>
    <submittedName>
        <fullName evidence="4">ANTAR domain-containing protein</fullName>
    </submittedName>
    <submittedName>
        <fullName evidence="2">Probable transcriptional regulatory protein pdtaR</fullName>
    </submittedName>
</protein>
<dbReference type="OrthoDB" id="9808843at2"/>
<evidence type="ECO:0000313" key="6">
    <source>
        <dbReference type="Proteomes" id="UP000095780"/>
    </source>
</evidence>
<proteinExistence type="predicted"/>
<dbReference type="RefSeq" id="WP_055216886.1">
    <property type="nucleotide sequence ID" value="NZ_CABIXW010000013.1"/>
</dbReference>
<dbReference type="SMART" id="SM01012">
    <property type="entry name" value="ANTAR"/>
    <property type="match status" value="1"/>
</dbReference>
<gene>
    <name evidence="2" type="primary">pdtaR</name>
    <name evidence="2" type="ORF">ERS852490_03046</name>
    <name evidence="3" type="ORF">ERS852492_03009</name>
    <name evidence="4" type="ORF">GKE48_13930</name>
</gene>
<dbReference type="Proteomes" id="UP000095780">
    <property type="component" value="Unassembled WGS sequence"/>
</dbReference>
<evidence type="ECO:0000313" key="7">
    <source>
        <dbReference type="Proteomes" id="UP000481964"/>
    </source>
</evidence>
<evidence type="ECO:0000313" key="4">
    <source>
        <dbReference type="EMBL" id="MSC58532.1"/>
    </source>
</evidence>
<dbReference type="InterPro" id="IPR005561">
    <property type="entry name" value="ANTAR"/>
</dbReference>
<sequence length="184" mass="20976">MSTLIVAFPKLEEAKAVRNLLIHRGFDVAVPCTSGAQAINQADTLSDGIIICGYKLSDNMVYTELYEYKPKSFEMLLVASQNRWEDCQDNGIVCAAMPIKVNDLVSTIEMMLQAQIRRRRKLRSQPRKRSPEEQKIIDDAKHLLMERNNMSEQEAFRYIQKCSMDSGNTMVESATMVMGIYQDV</sequence>
<accession>A0A174Z388</accession>
<reference evidence="4 7" key="2">
    <citation type="journal article" date="2019" name="Nat. Med.">
        <title>A library of human gut bacterial isolates paired with longitudinal multiomics data enables mechanistic microbiome research.</title>
        <authorList>
            <person name="Poyet M."/>
            <person name="Groussin M."/>
            <person name="Gibbons S.M."/>
            <person name="Avila-Pacheco J."/>
            <person name="Jiang X."/>
            <person name="Kearney S.M."/>
            <person name="Perrotta A.R."/>
            <person name="Berdy B."/>
            <person name="Zhao S."/>
            <person name="Lieberman T.D."/>
            <person name="Swanson P.K."/>
            <person name="Smith M."/>
            <person name="Roesemann S."/>
            <person name="Alexander J.E."/>
            <person name="Rich S.A."/>
            <person name="Livny J."/>
            <person name="Vlamakis H."/>
            <person name="Clish C."/>
            <person name="Bullock K."/>
            <person name="Deik A."/>
            <person name="Scott J."/>
            <person name="Pierce K.A."/>
            <person name="Xavier R.J."/>
            <person name="Alm E.J."/>
        </authorList>
    </citation>
    <scope>NUCLEOTIDE SEQUENCE [LARGE SCALE GENOMIC DNA]</scope>
    <source>
        <strain evidence="4 7">BIOML-A1</strain>
    </source>
</reference>
<reference evidence="5 6" key="1">
    <citation type="submission" date="2015-09" db="EMBL/GenBank/DDBJ databases">
        <authorList>
            <consortium name="Pathogen Informatics"/>
        </authorList>
    </citation>
    <scope>NUCLEOTIDE SEQUENCE [LARGE SCALE GENOMIC DNA]</scope>
    <source>
        <strain evidence="2 5">2789STDY5834875</strain>
        <strain evidence="3 6">2789STDY5834878</strain>
    </source>
</reference>
<evidence type="ECO:0000313" key="5">
    <source>
        <dbReference type="Proteomes" id="UP000095621"/>
    </source>
</evidence>
<organism evidence="2 5">
    <name type="scientific">Lachnospira eligens</name>
    <dbReference type="NCBI Taxonomy" id="39485"/>
    <lineage>
        <taxon>Bacteria</taxon>
        <taxon>Bacillati</taxon>
        <taxon>Bacillota</taxon>
        <taxon>Clostridia</taxon>
        <taxon>Lachnospirales</taxon>
        <taxon>Lachnospiraceae</taxon>
        <taxon>Lachnospira</taxon>
    </lineage>
</organism>
<name>A0A174Z388_9FIRM</name>
<dbReference type="EMBL" id="CZBU01000009">
    <property type="protein sequence ID" value="CUQ79379.1"/>
    <property type="molecule type" value="Genomic_DNA"/>
</dbReference>
<dbReference type="GO" id="GO:0003723">
    <property type="term" value="F:RNA binding"/>
    <property type="evidence" value="ECO:0007669"/>
    <property type="project" value="InterPro"/>
</dbReference>
<evidence type="ECO:0000313" key="3">
    <source>
        <dbReference type="EMBL" id="CUQ92044.1"/>
    </source>
</evidence>
<feature type="domain" description="ANTAR" evidence="1">
    <location>
        <begin position="117"/>
        <end position="178"/>
    </location>
</feature>
<dbReference type="Proteomes" id="UP000095621">
    <property type="component" value="Unassembled WGS sequence"/>
</dbReference>
<evidence type="ECO:0000313" key="2">
    <source>
        <dbReference type="EMBL" id="CUQ79379.1"/>
    </source>
</evidence>
<dbReference type="AlphaFoldDB" id="A0A174Z388"/>